<comment type="caution">
    <text evidence="2">The sequence shown here is derived from an EMBL/GenBank/DDBJ whole genome shotgun (WGS) entry which is preliminary data.</text>
</comment>
<dbReference type="Proteomes" id="UP000783686">
    <property type="component" value="Unassembled WGS sequence"/>
</dbReference>
<dbReference type="EMBL" id="CAJFDH010000004">
    <property type="protein sequence ID" value="CAD5218536.1"/>
    <property type="molecule type" value="Genomic_DNA"/>
</dbReference>
<organism evidence="2 3">
    <name type="scientific">Bursaphelenchus okinawaensis</name>
    <dbReference type="NCBI Taxonomy" id="465554"/>
    <lineage>
        <taxon>Eukaryota</taxon>
        <taxon>Metazoa</taxon>
        <taxon>Ecdysozoa</taxon>
        <taxon>Nematoda</taxon>
        <taxon>Chromadorea</taxon>
        <taxon>Rhabditida</taxon>
        <taxon>Tylenchina</taxon>
        <taxon>Tylenchomorpha</taxon>
        <taxon>Aphelenchoidea</taxon>
        <taxon>Aphelenchoididae</taxon>
        <taxon>Bursaphelenchus</taxon>
    </lineage>
</organism>
<name>A0A811KRY5_9BILA</name>
<gene>
    <name evidence="2" type="ORF">BOKJ2_LOCUS7746</name>
</gene>
<protein>
    <submittedName>
        <fullName evidence="2">Uncharacterized protein</fullName>
    </submittedName>
</protein>
<feature type="compositionally biased region" description="Basic and acidic residues" evidence="1">
    <location>
        <begin position="102"/>
        <end position="116"/>
    </location>
</feature>
<sequence>MTLMKMRSDKTTLPHTAPTWWLLMKEEWQSTIFDDDSYDLEKPLRIASTWMRAIQRGHVNKCATKRRRIYDAEPSQCALVLEEKETFITSLETMAMTVSQKEAEHSELKRKLEGAKRNTPASLQAELSKLRTTFQEEKRKNRQLSRDH</sequence>
<keyword evidence="3" id="KW-1185">Reference proteome</keyword>
<feature type="compositionally biased region" description="Basic and acidic residues" evidence="1">
    <location>
        <begin position="134"/>
        <end position="148"/>
    </location>
</feature>
<dbReference type="EMBL" id="CAJFCW020000004">
    <property type="protein sequence ID" value="CAG9110881.1"/>
    <property type="molecule type" value="Genomic_DNA"/>
</dbReference>
<proteinExistence type="predicted"/>
<dbReference type="Proteomes" id="UP000614601">
    <property type="component" value="Unassembled WGS sequence"/>
</dbReference>
<dbReference type="AlphaFoldDB" id="A0A811KRY5"/>
<feature type="region of interest" description="Disordered" evidence="1">
    <location>
        <begin position="102"/>
        <end position="148"/>
    </location>
</feature>
<evidence type="ECO:0000313" key="3">
    <source>
        <dbReference type="Proteomes" id="UP000614601"/>
    </source>
</evidence>
<evidence type="ECO:0000313" key="2">
    <source>
        <dbReference type="EMBL" id="CAD5218536.1"/>
    </source>
</evidence>
<reference evidence="2" key="1">
    <citation type="submission" date="2020-09" db="EMBL/GenBank/DDBJ databases">
        <authorList>
            <person name="Kikuchi T."/>
        </authorList>
    </citation>
    <scope>NUCLEOTIDE SEQUENCE</scope>
    <source>
        <strain evidence="2">SH1</strain>
    </source>
</reference>
<evidence type="ECO:0000256" key="1">
    <source>
        <dbReference type="SAM" id="MobiDB-lite"/>
    </source>
</evidence>
<accession>A0A811KRY5</accession>